<dbReference type="OMA" id="MITSSWI"/>
<keyword evidence="8 9" id="KW-0807">Transducer</keyword>
<feature type="transmembrane region" description="Helical" evidence="11">
    <location>
        <begin position="182"/>
        <end position="204"/>
    </location>
</feature>
<feature type="transmembrane region" description="Helical" evidence="11">
    <location>
        <begin position="66"/>
        <end position="91"/>
    </location>
</feature>
<evidence type="ECO:0000256" key="9">
    <source>
        <dbReference type="RuleBase" id="RU000688"/>
    </source>
</evidence>
<keyword evidence="5 9" id="KW-0297">G-protein coupled receptor</keyword>
<feature type="region of interest" description="Disordered" evidence="10">
    <location>
        <begin position="549"/>
        <end position="601"/>
    </location>
</feature>
<feature type="compositionally biased region" description="Basic residues" evidence="10">
    <location>
        <begin position="585"/>
        <end position="597"/>
    </location>
</feature>
<feature type="region of interest" description="Disordered" evidence="10">
    <location>
        <begin position="340"/>
        <end position="372"/>
    </location>
</feature>
<comment type="subcellular location">
    <subcellularLocation>
        <location evidence="1">Cell membrane</location>
        <topology evidence="1">Multi-pass membrane protein</topology>
    </subcellularLocation>
</comment>
<feature type="transmembrane region" description="Helical" evidence="11">
    <location>
        <begin position="142"/>
        <end position="162"/>
    </location>
</feature>
<dbReference type="GO" id="GO:0071880">
    <property type="term" value="P:adenylate cyclase-activating adrenergic receptor signaling pathway"/>
    <property type="evidence" value="ECO:0007669"/>
    <property type="project" value="TreeGrafter"/>
</dbReference>
<evidence type="ECO:0000256" key="4">
    <source>
        <dbReference type="ARBA" id="ARBA00022989"/>
    </source>
</evidence>
<dbReference type="Pfam" id="PF00001">
    <property type="entry name" value="7tm_1"/>
    <property type="match status" value="2"/>
</dbReference>
<accession>A0A2T7P8X4</accession>
<keyword evidence="14" id="KW-1185">Reference proteome</keyword>
<evidence type="ECO:0000256" key="11">
    <source>
        <dbReference type="SAM" id="Phobius"/>
    </source>
</evidence>
<feature type="domain" description="G-protein coupled receptors family 1 profile" evidence="12">
    <location>
        <begin position="83"/>
        <end position="665"/>
    </location>
</feature>
<keyword evidence="3 9" id="KW-0812">Transmembrane</keyword>
<gene>
    <name evidence="13" type="ORF">C0Q70_09129</name>
</gene>
<evidence type="ECO:0000256" key="3">
    <source>
        <dbReference type="ARBA" id="ARBA00022692"/>
    </source>
</evidence>
<dbReference type="PROSITE" id="PS00237">
    <property type="entry name" value="G_PROTEIN_RECEP_F1_1"/>
    <property type="match status" value="1"/>
</dbReference>
<dbReference type="GO" id="GO:0005886">
    <property type="term" value="C:plasma membrane"/>
    <property type="evidence" value="ECO:0007669"/>
    <property type="project" value="UniProtKB-SubCell"/>
</dbReference>
<organism evidence="13 14">
    <name type="scientific">Pomacea canaliculata</name>
    <name type="common">Golden apple snail</name>
    <dbReference type="NCBI Taxonomy" id="400727"/>
    <lineage>
        <taxon>Eukaryota</taxon>
        <taxon>Metazoa</taxon>
        <taxon>Spiralia</taxon>
        <taxon>Lophotrochozoa</taxon>
        <taxon>Mollusca</taxon>
        <taxon>Gastropoda</taxon>
        <taxon>Caenogastropoda</taxon>
        <taxon>Architaenioglossa</taxon>
        <taxon>Ampullarioidea</taxon>
        <taxon>Ampullariidae</taxon>
        <taxon>Pomacea</taxon>
    </lineage>
</organism>
<sequence>MRNTTDSTVGWMVGDLTTTWPTPASALYISIPNVSHNSSYETDSTEVGSLAARYDSHIPRFPLTTLVSICVVLGAMIVATVLGNVFVITAIVVERSLQGVSNYLILSLAVTDLLVAVLVMPLSLLNEVSVNWYLGRALCDMWVSMDVLCCTASILHLVAIAFDRFWAVSNIDYVRRRCARQILLMIALVWFVSIAISIPPLFGWRGEMDNPELSGQCMISQDHGYTIFSTVGAFYCPLVLMLVLNFKIYRAARYRIRRKGFVAVGGGPGGGGGGDGGGGGGGGGAGRNSRRHHRGKVQVPMVYVEEITAQRTQRNSSGSDVSQDGYSLFNASCAHNEISRMDTGMDSGQDWNQSGYPGDSTTDGSGSNPENSYYPVPTEEEVACPDPPLPNSFSSNHLRVDTIIVPSRSLLECRPPTVNNHLSLECRPFLGDGRPCSDGGFGGDHREVSAQDVSLSVGFGERDCNNSSQDVGSVLLDVTNGSRRESCGSFANNGSANTMAGHDQDQGCVYNHEIPMTALDLPCIAIRKNSLDEELVGLKPRCVVLNSKGGGGGGSGNQLTVPRGSGMPPTLGTQPNKSRANNNTKRAHNREKERHRREKLEMRRERKAARVLGIITGAFVVCWLPFFILALLSPFCTSACSIPLEVYSLFLWLGYVNSLLNPIIYTIFNPSFRCAFRKIFFRRLRSIGR</sequence>
<dbReference type="STRING" id="400727.A0A2T7P8X4"/>
<feature type="compositionally biased region" description="Gly residues" evidence="10">
    <location>
        <begin position="267"/>
        <end position="286"/>
    </location>
</feature>
<evidence type="ECO:0000259" key="12">
    <source>
        <dbReference type="PROSITE" id="PS50262"/>
    </source>
</evidence>
<dbReference type="AlphaFoldDB" id="A0A2T7P8X4"/>
<feature type="compositionally biased region" description="Polar residues" evidence="10">
    <location>
        <begin position="349"/>
        <end position="371"/>
    </location>
</feature>
<evidence type="ECO:0000256" key="5">
    <source>
        <dbReference type="ARBA" id="ARBA00023040"/>
    </source>
</evidence>
<dbReference type="Proteomes" id="UP000245119">
    <property type="component" value="Linkage Group LG5"/>
</dbReference>
<protein>
    <recommendedName>
        <fullName evidence="12">G-protein coupled receptors family 1 profile domain-containing protein</fullName>
    </recommendedName>
</protein>
<dbReference type="FunFam" id="1.20.1070.10:FF:000375">
    <property type="entry name" value="5-hydroxytryptamine (serotonin) receptor 1Fa"/>
    <property type="match status" value="1"/>
</dbReference>
<name>A0A2T7P8X4_POMCA</name>
<feature type="transmembrane region" description="Helical" evidence="11">
    <location>
        <begin position="224"/>
        <end position="249"/>
    </location>
</feature>
<dbReference type="OrthoDB" id="5956310at2759"/>
<evidence type="ECO:0000256" key="2">
    <source>
        <dbReference type="ARBA" id="ARBA00022475"/>
    </source>
</evidence>
<dbReference type="Gene3D" id="1.20.1070.10">
    <property type="entry name" value="Rhodopsin 7-helix transmembrane proteins"/>
    <property type="match status" value="2"/>
</dbReference>
<dbReference type="PANTHER" id="PTHR24248:SF200">
    <property type="entry name" value="5-HYDROXYTRYPTAMINE RECEPTOR 1B-LIKE ISOFORM X1"/>
    <property type="match status" value="1"/>
</dbReference>
<evidence type="ECO:0000256" key="7">
    <source>
        <dbReference type="ARBA" id="ARBA00023170"/>
    </source>
</evidence>
<feature type="compositionally biased region" description="Polar residues" evidence="10">
    <location>
        <begin position="571"/>
        <end position="584"/>
    </location>
</feature>
<dbReference type="InterPro" id="IPR017452">
    <property type="entry name" value="GPCR_Rhodpsn_7TM"/>
</dbReference>
<dbReference type="GO" id="GO:0004930">
    <property type="term" value="F:G protein-coupled receptor activity"/>
    <property type="evidence" value="ECO:0007669"/>
    <property type="project" value="UniProtKB-KW"/>
</dbReference>
<proteinExistence type="inferred from homology"/>
<dbReference type="PROSITE" id="PS50262">
    <property type="entry name" value="G_PROTEIN_RECEP_F1_2"/>
    <property type="match status" value="1"/>
</dbReference>
<reference evidence="13 14" key="1">
    <citation type="submission" date="2018-04" db="EMBL/GenBank/DDBJ databases">
        <title>The genome of golden apple snail Pomacea canaliculata provides insight into stress tolerance and invasive adaptation.</title>
        <authorList>
            <person name="Liu C."/>
            <person name="Liu B."/>
            <person name="Ren Y."/>
            <person name="Zhang Y."/>
            <person name="Wang H."/>
            <person name="Li S."/>
            <person name="Jiang F."/>
            <person name="Yin L."/>
            <person name="Zhang G."/>
            <person name="Qian W."/>
            <person name="Fan W."/>
        </authorList>
    </citation>
    <scope>NUCLEOTIDE SEQUENCE [LARGE SCALE GENOMIC DNA]</scope>
    <source>
        <strain evidence="13">SZHN2017</strain>
        <tissue evidence="13">Muscle</tissue>
    </source>
</reference>
<feature type="region of interest" description="Disordered" evidence="10">
    <location>
        <begin position="267"/>
        <end position="297"/>
    </location>
</feature>
<feature type="transmembrane region" description="Helical" evidence="11">
    <location>
        <begin position="647"/>
        <end position="668"/>
    </location>
</feature>
<comment type="similarity">
    <text evidence="9">Belongs to the G-protein coupled receptor 1 family.</text>
</comment>
<keyword evidence="7 9" id="KW-0675">Receptor</keyword>
<dbReference type="InterPro" id="IPR000276">
    <property type="entry name" value="GPCR_Rhodpsn"/>
</dbReference>
<dbReference type="PRINTS" id="PR00237">
    <property type="entry name" value="GPCRRHODOPSN"/>
</dbReference>
<evidence type="ECO:0000256" key="1">
    <source>
        <dbReference type="ARBA" id="ARBA00004651"/>
    </source>
</evidence>
<keyword evidence="6 11" id="KW-0472">Membrane</keyword>
<dbReference type="CDD" id="cd15331">
    <property type="entry name" value="7tmA_5-HT1A_invertebrates"/>
    <property type="match status" value="1"/>
</dbReference>
<keyword evidence="4 11" id="KW-1133">Transmembrane helix</keyword>
<dbReference type="SUPFAM" id="SSF81321">
    <property type="entry name" value="Family A G protein-coupled receptor-like"/>
    <property type="match status" value="1"/>
</dbReference>
<evidence type="ECO:0000313" key="14">
    <source>
        <dbReference type="Proteomes" id="UP000245119"/>
    </source>
</evidence>
<evidence type="ECO:0000256" key="10">
    <source>
        <dbReference type="SAM" id="MobiDB-lite"/>
    </source>
</evidence>
<evidence type="ECO:0000256" key="8">
    <source>
        <dbReference type="ARBA" id="ARBA00023224"/>
    </source>
</evidence>
<evidence type="ECO:0000313" key="13">
    <source>
        <dbReference type="EMBL" id="PVD29872.1"/>
    </source>
</evidence>
<evidence type="ECO:0000256" key="6">
    <source>
        <dbReference type="ARBA" id="ARBA00023136"/>
    </source>
</evidence>
<dbReference type="PANTHER" id="PTHR24248">
    <property type="entry name" value="ADRENERGIC RECEPTOR-RELATED G-PROTEIN COUPLED RECEPTOR"/>
    <property type="match status" value="1"/>
</dbReference>
<feature type="transmembrane region" description="Helical" evidence="11">
    <location>
        <begin position="103"/>
        <end position="122"/>
    </location>
</feature>
<dbReference type="EMBL" id="PZQS01000005">
    <property type="protein sequence ID" value="PVD29872.1"/>
    <property type="molecule type" value="Genomic_DNA"/>
</dbReference>
<feature type="transmembrane region" description="Helical" evidence="11">
    <location>
        <begin position="611"/>
        <end position="635"/>
    </location>
</feature>
<comment type="caution">
    <text evidence="13">The sequence shown here is derived from an EMBL/GenBank/DDBJ whole genome shotgun (WGS) entry which is preliminary data.</text>
</comment>
<dbReference type="GO" id="GO:0043410">
    <property type="term" value="P:positive regulation of MAPK cascade"/>
    <property type="evidence" value="ECO:0007669"/>
    <property type="project" value="TreeGrafter"/>
</dbReference>
<keyword evidence="2" id="KW-1003">Cell membrane</keyword>